<dbReference type="InterPro" id="IPR001841">
    <property type="entry name" value="Znf_RING"/>
</dbReference>
<dbReference type="PANTHER" id="PTHR46858">
    <property type="entry name" value="OS05G0521000 PROTEIN"/>
    <property type="match status" value="1"/>
</dbReference>
<dbReference type="PROSITE" id="PS50089">
    <property type="entry name" value="ZF_RING_2"/>
    <property type="match status" value="1"/>
</dbReference>
<dbReference type="Gene3D" id="3.30.40.10">
    <property type="entry name" value="Zinc/RING finger domain, C3HC4 (zinc finger)"/>
    <property type="match status" value="1"/>
</dbReference>
<name>A0A8C4WXZ3_EPTBU</name>
<dbReference type="GO" id="GO:0008270">
    <property type="term" value="F:zinc ion binding"/>
    <property type="evidence" value="ECO:0007669"/>
    <property type="project" value="UniProtKB-KW"/>
</dbReference>
<organism evidence="8 9">
    <name type="scientific">Eptatretus burgeri</name>
    <name type="common">Inshore hagfish</name>
    <dbReference type="NCBI Taxonomy" id="7764"/>
    <lineage>
        <taxon>Eukaryota</taxon>
        <taxon>Metazoa</taxon>
        <taxon>Chordata</taxon>
        <taxon>Craniata</taxon>
        <taxon>Vertebrata</taxon>
        <taxon>Cyclostomata</taxon>
        <taxon>Myxini</taxon>
        <taxon>Myxiniformes</taxon>
        <taxon>Myxinidae</taxon>
        <taxon>Eptatretinae</taxon>
        <taxon>Eptatretus</taxon>
    </lineage>
</organism>
<protein>
    <submittedName>
        <fullName evidence="8">Uncharacterized protein</fullName>
    </submittedName>
</protein>
<evidence type="ECO:0000256" key="3">
    <source>
        <dbReference type="ARBA" id="ARBA00022833"/>
    </source>
</evidence>
<dbReference type="InterPro" id="IPR036443">
    <property type="entry name" value="Znf_RanBP2_sf"/>
</dbReference>
<dbReference type="GO" id="GO:0002039">
    <property type="term" value="F:p53 binding"/>
    <property type="evidence" value="ECO:0007669"/>
    <property type="project" value="TreeGrafter"/>
</dbReference>
<evidence type="ECO:0000313" key="9">
    <source>
        <dbReference type="Proteomes" id="UP000694388"/>
    </source>
</evidence>
<feature type="region of interest" description="Disordered" evidence="5">
    <location>
        <begin position="113"/>
        <end position="132"/>
    </location>
</feature>
<evidence type="ECO:0000259" key="7">
    <source>
        <dbReference type="PROSITE" id="PS50199"/>
    </source>
</evidence>
<evidence type="ECO:0000256" key="1">
    <source>
        <dbReference type="ARBA" id="ARBA00022723"/>
    </source>
</evidence>
<dbReference type="Pfam" id="PF13920">
    <property type="entry name" value="zf-C3HC4_3"/>
    <property type="match status" value="1"/>
</dbReference>
<feature type="domain" description="RING-type" evidence="6">
    <location>
        <begin position="177"/>
        <end position="218"/>
    </location>
</feature>
<evidence type="ECO:0000256" key="5">
    <source>
        <dbReference type="SAM" id="MobiDB-lite"/>
    </source>
</evidence>
<dbReference type="PANTHER" id="PTHR46858:SF5">
    <property type="entry name" value="E3 UBIQUITIN-PROTEIN LIGASE APD1-RELATED"/>
    <property type="match status" value="1"/>
</dbReference>
<dbReference type="GO" id="GO:0061630">
    <property type="term" value="F:ubiquitin protein ligase activity"/>
    <property type="evidence" value="ECO:0007669"/>
    <property type="project" value="TreeGrafter"/>
</dbReference>
<keyword evidence="2 4" id="KW-0863">Zinc-finger</keyword>
<dbReference type="AlphaFoldDB" id="A0A8C4WXZ3"/>
<dbReference type="GO" id="GO:0010468">
    <property type="term" value="P:regulation of gene expression"/>
    <property type="evidence" value="ECO:0007669"/>
    <property type="project" value="TreeGrafter"/>
</dbReference>
<keyword evidence="1" id="KW-0479">Metal-binding</keyword>
<dbReference type="Gene3D" id="2.30.30.380">
    <property type="entry name" value="Zn-finger domain of Sec23/24"/>
    <property type="match status" value="1"/>
</dbReference>
<reference evidence="8" key="2">
    <citation type="submission" date="2025-09" db="UniProtKB">
        <authorList>
            <consortium name="Ensembl"/>
        </authorList>
    </citation>
    <scope>IDENTIFICATION</scope>
</reference>
<dbReference type="GO" id="GO:0016567">
    <property type="term" value="P:protein ubiquitination"/>
    <property type="evidence" value="ECO:0007669"/>
    <property type="project" value="TreeGrafter"/>
</dbReference>
<dbReference type="GO" id="GO:0043066">
    <property type="term" value="P:negative regulation of apoptotic process"/>
    <property type="evidence" value="ECO:0007669"/>
    <property type="project" value="TreeGrafter"/>
</dbReference>
<keyword evidence="3" id="KW-0862">Zinc</keyword>
<dbReference type="SUPFAM" id="SSF90209">
    <property type="entry name" value="Ran binding protein zinc finger-like"/>
    <property type="match status" value="1"/>
</dbReference>
<dbReference type="Ensembl" id="ENSEBUT00000019086.1">
    <property type="protein sequence ID" value="ENSEBUP00000018510.1"/>
    <property type="gene ID" value="ENSEBUG00000011555.1"/>
</dbReference>
<proteinExistence type="predicted"/>
<evidence type="ECO:0000256" key="2">
    <source>
        <dbReference type="ARBA" id="ARBA00022771"/>
    </source>
</evidence>
<accession>A0A8C4WXZ3</accession>
<evidence type="ECO:0000313" key="8">
    <source>
        <dbReference type="Ensembl" id="ENSEBUP00000018510.1"/>
    </source>
</evidence>
<dbReference type="CDD" id="cd16646">
    <property type="entry name" value="mRING-HC-C2H2C4_MDM2-like"/>
    <property type="match status" value="1"/>
</dbReference>
<reference evidence="8" key="1">
    <citation type="submission" date="2025-08" db="UniProtKB">
        <authorList>
            <consortium name="Ensembl"/>
        </authorList>
    </citation>
    <scope>IDENTIFICATION</scope>
</reference>
<sequence length="229" mass="25286">MVCNSRFISLAGEQADSLPGLEDSESDRLGLEFEVESPYSSSYSSDDDIWEDEDPEKGSWQCVECAIVNLLSHRCCLYCWALRPNWPPRACSGTSAGTTLRTNHRTRDVENNHVTKLPHGSSDTGATGSHRHISGPSLPEAIQRSIVEHHQNECSNSPTVAGCSKENIMHSAMPEACIICQQRARDTTIVHGQTGHLVSCQRCARKMQDHGKPCPICRAPIDLIVRTYV</sequence>
<dbReference type="PROSITE" id="PS50199">
    <property type="entry name" value="ZF_RANBP2_2"/>
    <property type="match status" value="1"/>
</dbReference>
<dbReference type="InterPro" id="IPR001876">
    <property type="entry name" value="Znf_RanBP2"/>
</dbReference>
<dbReference type="PROSITE" id="PS01358">
    <property type="entry name" value="ZF_RANBP2_1"/>
    <property type="match status" value="1"/>
</dbReference>
<dbReference type="Proteomes" id="UP000694388">
    <property type="component" value="Unplaced"/>
</dbReference>
<keyword evidence="9" id="KW-1185">Reference proteome</keyword>
<feature type="domain" description="RanBP2-type" evidence="7">
    <location>
        <begin position="56"/>
        <end position="85"/>
    </location>
</feature>
<dbReference type="SUPFAM" id="SSF57850">
    <property type="entry name" value="RING/U-box"/>
    <property type="match status" value="1"/>
</dbReference>
<dbReference type="InterPro" id="IPR013083">
    <property type="entry name" value="Znf_RING/FYVE/PHD"/>
</dbReference>
<evidence type="ECO:0000256" key="4">
    <source>
        <dbReference type="PROSITE-ProRule" id="PRU00322"/>
    </source>
</evidence>
<evidence type="ECO:0000259" key="6">
    <source>
        <dbReference type="PROSITE" id="PS50089"/>
    </source>
</evidence>